<feature type="domain" description="N-acetyltransferase" evidence="1">
    <location>
        <begin position="66"/>
        <end position="204"/>
    </location>
</feature>
<name>A0AAD7U510_9APHY</name>
<sequence>MIDNLYFLPGPAAAALVGGDLSLVPSLASMIIRALLLVPGVGDMFTARDSEGALVGFTLFSLPGQLVLSTPEQQNVGRMSEFMERLSPDGRKYYAEVMAKGMPKANDEAFGIQDAERNTYWCHFAMVHKDYQGKGIVKALFNLATTELTHDSKAAKRNAKIALTTTSARNVPIYEKLGFTLYGHKVMPSPWADWQVWFFAKEVQLGEAQ</sequence>
<evidence type="ECO:0000313" key="2">
    <source>
        <dbReference type="EMBL" id="KAJ8497067.1"/>
    </source>
</evidence>
<reference evidence="2" key="1">
    <citation type="submission" date="2022-11" db="EMBL/GenBank/DDBJ databases">
        <title>Genome Sequence of Cubamyces cubensis.</title>
        <authorList>
            <person name="Buettner E."/>
        </authorList>
    </citation>
    <scope>NUCLEOTIDE SEQUENCE</scope>
    <source>
        <strain evidence="2">MPL-01</strain>
    </source>
</reference>
<dbReference type="PANTHER" id="PTHR42791:SF1">
    <property type="entry name" value="N-ACETYLTRANSFERASE DOMAIN-CONTAINING PROTEIN"/>
    <property type="match status" value="1"/>
</dbReference>
<dbReference type="InterPro" id="IPR000182">
    <property type="entry name" value="GNAT_dom"/>
</dbReference>
<dbReference type="EMBL" id="JAPEVG010000009">
    <property type="protein sequence ID" value="KAJ8497067.1"/>
    <property type="molecule type" value="Genomic_DNA"/>
</dbReference>
<protein>
    <recommendedName>
        <fullName evidence="1">N-acetyltransferase domain-containing protein</fullName>
    </recommendedName>
</protein>
<dbReference type="Gene3D" id="3.40.630.30">
    <property type="match status" value="1"/>
</dbReference>
<dbReference type="PANTHER" id="PTHR42791">
    <property type="entry name" value="GNAT FAMILY ACETYLTRANSFERASE"/>
    <property type="match status" value="1"/>
</dbReference>
<dbReference type="Proteomes" id="UP001215151">
    <property type="component" value="Unassembled WGS sequence"/>
</dbReference>
<evidence type="ECO:0000259" key="1">
    <source>
        <dbReference type="PROSITE" id="PS51186"/>
    </source>
</evidence>
<dbReference type="GO" id="GO:0016747">
    <property type="term" value="F:acyltransferase activity, transferring groups other than amino-acyl groups"/>
    <property type="evidence" value="ECO:0007669"/>
    <property type="project" value="InterPro"/>
</dbReference>
<dbReference type="AlphaFoldDB" id="A0AAD7U510"/>
<organism evidence="2 3">
    <name type="scientific">Trametes cubensis</name>
    <dbReference type="NCBI Taxonomy" id="1111947"/>
    <lineage>
        <taxon>Eukaryota</taxon>
        <taxon>Fungi</taxon>
        <taxon>Dikarya</taxon>
        <taxon>Basidiomycota</taxon>
        <taxon>Agaricomycotina</taxon>
        <taxon>Agaricomycetes</taxon>
        <taxon>Polyporales</taxon>
        <taxon>Polyporaceae</taxon>
        <taxon>Trametes</taxon>
    </lineage>
</organism>
<dbReference type="SUPFAM" id="SSF55729">
    <property type="entry name" value="Acyl-CoA N-acyltransferases (Nat)"/>
    <property type="match status" value="1"/>
</dbReference>
<accession>A0AAD7U510</accession>
<evidence type="ECO:0000313" key="3">
    <source>
        <dbReference type="Proteomes" id="UP001215151"/>
    </source>
</evidence>
<dbReference type="CDD" id="cd04301">
    <property type="entry name" value="NAT_SF"/>
    <property type="match status" value="1"/>
</dbReference>
<dbReference type="Pfam" id="PF13673">
    <property type="entry name" value="Acetyltransf_10"/>
    <property type="match status" value="1"/>
</dbReference>
<keyword evidence="3" id="KW-1185">Reference proteome</keyword>
<gene>
    <name evidence="2" type="ORF">ONZ51_g741</name>
</gene>
<proteinExistence type="predicted"/>
<dbReference type="InterPro" id="IPR052523">
    <property type="entry name" value="Trichothecene_AcTrans"/>
</dbReference>
<dbReference type="PROSITE" id="PS51186">
    <property type="entry name" value="GNAT"/>
    <property type="match status" value="1"/>
</dbReference>
<dbReference type="InterPro" id="IPR016181">
    <property type="entry name" value="Acyl_CoA_acyltransferase"/>
</dbReference>
<comment type="caution">
    <text evidence="2">The sequence shown here is derived from an EMBL/GenBank/DDBJ whole genome shotgun (WGS) entry which is preliminary data.</text>
</comment>